<evidence type="ECO:0000313" key="8">
    <source>
        <dbReference type="EMBL" id="PNC19726.1"/>
    </source>
</evidence>
<evidence type="ECO:0000313" key="9">
    <source>
        <dbReference type="Proteomes" id="UP000236000"/>
    </source>
</evidence>
<evidence type="ECO:0000256" key="4">
    <source>
        <dbReference type="ARBA" id="ARBA00022801"/>
    </source>
</evidence>
<sequence>MNKLTSLFLGTVLSSSMLPGWAADPPKPYGAVPTPAQVNWQRMEFYGFIHFGLNTFTGREWGYGDENPKIFNPTDFNASDIVSTFKKGGMKGMIYTAKHHDGFCAWPTKSTDHNITKSPWKNGKGDVVKEFAQACKKHGIKFGTYLSPWDRNNADYGKEGYLDVYYKQIRELLTNYGPVFEIWFDGANGGDGYYGGAREKRNIGDAEKYYNFEKIVEMIRKIQPNCIIWGAGHYGDARWGGSEKGHVNYPHWSTVALNGGGGGTGKRGGERWVPAEGDTTINHSGWFWHQGQASRVKSPEELMQVWFDSVGRGANLILNVAADKTGKLDPADVKSLLEFKELRDKLYARDYAQGATVTASQTRGNDKKFAPSNMTDGNMETYWAVEDDNLTPSAFITLPKPATFDVIRLREQIRLGQRVDSFNIDALINGKWVCIDNEGKTIGNQVMRRLNRPITTQKLRLRITGSQATPCISEFSLFRQPAGAVRPSIFRRGDNLIIIADGKNKILYTTDGSEPKEGSSVYSQGAKFAESGTVKARCQFSNGKLGPVSQARFGISKTGWKVKNATSGNAAAAIDDNPETSWFAKAETPQSFTVDMGRPYQVSSFSYLPRQDGKTSGMTDKYQFEVSPDGKTWTKAAEGEFSNLRANPIEQSVNLRNVNEPVRYFRFTGTGSLDGNSASAAEINVFGAPAGK</sequence>
<comment type="caution">
    <text evidence="8">The sequence shown here is derived from an EMBL/GenBank/DDBJ whole genome shotgun (WGS) entry which is preliminary data.</text>
</comment>
<dbReference type="Gene3D" id="3.20.20.80">
    <property type="entry name" value="Glycosidases"/>
    <property type="match status" value="1"/>
</dbReference>
<dbReference type="EMBL" id="PJKA01000003">
    <property type="protein sequence ID" value="PNC19726.1"/>
    <property type="molecule type" value="Genomic_DNA"/>
</dbReference>
<dbReference type="SUPFAM" id="SSF49785">
    <property type="entry name" value="Galactose-binding domain-like"/>
    <property type="match status" value="2"/>
</dbReference>
<dbReference type="PROSITE" id="PS50022">
    <property type="entry name" value="FA58C_3"/>
    <property type="match status" value="1"/>
</dbReference>
<dbReference type="GO" id="GO:0005764">
    <property type="term" value="C:lysosome"/>
    <property type="evidence" value="ECO:0007669"/>
    <property type="project" value="TreeGrafter"/>
</dbReference>
<keyword evidence="3 6" id="KW-0732">Signal</keyword>
<dbReference type="Pfam" id="PF13287">
    <property type="entry name" value="Fn3_assoc"/>
    <property type="match status" value="1"/>
</dbReference>
<protein>
    <recommendedName>
        <fullName evidence="2">alpha-L-fucosidase</fullName>
        <ecNumber evidence="2">3.2.1.51</ecNumber>
    </recommendedName>
</protein>
<dbReference type="GO" id="GO:0004560">
    <property type="term" value="F:alpha-L-fucosidase activity"/>
    <property type="evidence" value="ECO:0007669"/>
    <property type="project" value="InterPro"/>
</dbReference>
<dbReference type="Pfam" id="PF01120">
    <property type="entry name" value="Alpha_L_fucos"/>
    <property type="match status" value="1"/>
</dbReference>
<feature type="signal peptide" evidence="6">
    <location>
        <begin position="1"/>
        <end position="22"/>
    </location>
</feature>
<dbReference type="InterPro" id="IPR000421">
    <property type="entry name" value="FA58C"/>
</dbReference>
<dbReference type="Pfam" id="PF00754">
    <property type="entry name" value="F5_F8_type_C"/>
    <property type="match status" value="2"/>
</dbReference>
<dbReference type="AlphaFoldDB" id="A0A2N8HG39"/>
<dbReference type="Proteomes" id="UP000236000">
    <property type="component" value="Unassembled WGS sequence"/>
</dbReference>
<evidence type="ECO:0000256" key="5">
    <source>
        <dbReference type="ARBA" id="ARBA00023295"/>
    </source>
</evidence>
<feature type="domain" description="F5/8 type C" evidence="7">
    <location>
        <begin position="538"/>
        <end position="688"/>
    </location>
</feature>
<proteinExistence type="inferred from homology"/>
<dbReference type="InterPro" id="IPR017853">
    <property type="entry name" value="GH"/>
</dbReference>
<reference evidence="8 9" key="1">
    <citation type="journal article" date="2017" name="BMC Genomics">
        <title>Genome sequencing of 39 Akkermansia muciniphila isolates reveals its population structure, genomic and functional diverisity, and global distribution in mammalian gut microbiotas.</title>
        <authorList>
            <person name="Guo X."/>
            <person name="Li S."/>
            <person name="Zhang J."/>
            <person name="Wu F."/>
            <person name="Li X."/>
            <person name="Wu D."/>
            <person name="Zhang M."/>
            <person name="Ou Z."/>
            <person name="Jie Z."/>
            <person name="Yan Q."/>
            <person name="Li P."/>
            <person name="Yi J."/>
            <person name="Peng Y."/>
        </authorList>
    </citation>
    <scope>NUCLEOTIDE SEQUENCE [LARGE SCALE GENOMIC DNA]</scope>
    <source>
        <strain evidence="8 9">GP24</strain>
    </source>
</reference>
<dbReference type="OrthoDB" id="107551at2"/>
<evidence type="ECO:0000256" key="6">
    <source>
        <dbReference type="SAM" id="SignalP"/>
    </source>
</evidence>
<feature type="chain" id="PRO_5014899224" description="alpha-L-fucosidase" evidence="6">
    <location>
        <begin position="23"/>
        <end position="692"/>
    </location>
</feature>
<dbReference type="SUPFAM" id="SSF51445">
    <property type="entry name" value="(Trans)glycosidases"/>
    <property type="match status" value="1"/>
</dbReference>
<dbReference type="RefSeq" id="WP_102711865.1">
    <property type="nucleotide sequence ID" value="NZ_PJKA01000003.1"/>
</dbReference>
<comment type="similarity">
    <text evidence="1">Belongs to the glycosyl hydrolase 29 family.</text>
</comment>
<dbReference type="GO" id="GO:0016139">
    <property type="term" value="P:glycoside catabolic process"/>
    <property type="evidence" value="ECO:0007669"/>
    <property type="project" value="TreeGrafter"/>
</dbReference>
<dbReference type="InterPro" id="IPR057739">
    <property type="entry name" value="Glyco_hydro_29_N"/>
</dbReference>
<dbReference type="InterPro" id="IPR008979">
    <property type="entry name" value="Galactose-bd-like_sf"/>
</dbReference>
<evidence type="ECO:0000256" key="1">
    <source>
        <dbReference type="ARBA" id="ARBA00007951"/>
    </source>
</evidence>
<keyword evidence="5" id="KW-0326">Glycosidase</keyword>
<dbReference type="EC" id="3.2.1.51" evidence="2"/>
<dbReference type="Gene3D" id="2.60.120.260">
    <property type="entry name" value="Galactose-binding domain-like"/>
    <property type="match status" value="2"/>
</dbReference>
<dbReference type="PANTHER" id="PTHR10030">
    <property type="entry name" value="ALPHA-L-FUCOSIDASE"/>
    <property type="match status" value="1"/>
</dbReference>
<dbReference type="InterPro" id="IPR026876">
    <property type="entry name" value="Fn3_assoc_repeat"/>
</dbReference>
<name>A0A2N8HG39_9BACT</name>
<dbReference type="InterPro" id="IPR000933">
    <property type="entry name" value="Glyco_hydro_29"/>
</dbReference>
<accession>A0A2N8HG39</accession>
<dbReference type="PANTHER" id="PTHR10030:SF37">
    <property type="entry name" value="ALPHA-L-FUCOSIDASE-RELATED"/>
    <property type="match status" value="1"/>
</dbReference>
<evidence type="ECO:0000256" key="3">
    <source>
        <dbReference type="ARBA" id="ARBA00022729"/>
    </source>
</evidence>
<dbReference type="SMART" id="SM00812">
    <property type="entry name" value="Alpha_L_fucos"/>
    <property type="match status" value="1"/>
</dbReference>
<keyword evidence="4" id="KW-0378">Hydrolase</keyword>
<gene>
    <name evidence="8" type="ORF">CXU22_01555</name>
</gene>
<evidence type="ECO:0000259" key="7">
    <source>
        <dbReference type="PROSITE" id="PS50022"/>
    </source>
</evidence>
<dbReference type="GO" id="GO:0006004">
    <property type="term" value="P:fucose metabolic process"/>
    <property type="evidence" value="ECO:0007669"/>
    <property type="project" value="TreeGrafter"/>
</dbReference>
<organism evidence="8 9">
    <name type="scientific">Akkermansia muciniphila</name>
    <dbReference type="NCBI Taxonomy" id="239935"/>
    <lineage>
        <taxon>Bacteria</taxon>
        <taxon>Pseudomonadati</taxon>
        <taxon>Verrucomicrobiota</taxon>
        <taxon>Verrucomicrobiia</taxon>
        <taxon>Verrucomicrobiales</taxon>
        <taxon>Akkermansiaceae</taxon>
        <taxon>Akkermansia</taxon>
    </lineage>
</organism>
<evidence type="ECO:0000256" key="2">
    <source>
        <dbReference type="ARBA" id="ARBA00012662"/>
    </source>
</evidence>